<dbReference type="Gene3D" id="3.40.50.720">
    <property type="entry name" value="NAD(P)-binding Rossmann-like Domain"/>
    <property type="match status" value="1"/>
</dbReference>
<sequence length="359" mass="37925">MVKVVITGASGNVGTGLVRALAADSPDHEIVGVCRRPPEAVAPYDSVTWQVCDLAADDAPDILEDVMRGADAVVHLAWMFQPVRDGARLQRTNFKGTAAVLRAARRAGVPHVVHGSSIAAYGSAPTSTVSEEAPTTGVTGSAYGEGKSEVEAEVARFAAENPDVAVAVVRPALVAQAGASASFLALFLDPVVPRQVFGLMRRGRLRLLPLPSPLRVQLVHADDVGDAIVRILHRRARGPFNVAADALELEDLAAAAGARAVPVPVRAVKAVVSALWRLRALHMSPGWFDVGTKSPLIDTTRAREELGWAPLKTSAECAREQIGGIADATALPSPALRRDRFKTEPTAAGSRRRVRLTSP</sequence>
<dbReference type="PANTHER" id="PTHR48079">
    <property type="entry name" value="PROTEIN YEEZ"/>
    <property type="match status" value="1"/>
</dbReference>
<dbReference type="SUPFAM" id="SSF51735">
    <property type="entry name" value="NAD(P)-binding Rossmann-fold domains"/>
    <property type="match status" value="1"/>
</dbReference>
<dbReference type="OrthoDB" id="3338687at2"/>
<evidence type="ECO:0000259" key="2">
    <source>
        <dbReference type="Pfam" id="PF01370"/>
    </source>
</evidence>
<dbReference type="InterPro" id="IPR001509">
    <property type="entry name" value="Epimerase_deHydtase"/>
</dbReference>
<feature type="region of interest" description="Disordered" evidence="1">
    <location>
        <begin position="335"/>
        <end position="359"/>
    </location>
</feature>
<dbReference type="STRING" id="641025.SAMN05421507_104526"/>
<dbReference type="AlphaFoldDB" id="A0A1H0NSJ2"/>
<organism evidence="3 4">
    <name type="scientific">Lentzea jiangxiensis</name>
    <dbReference type="NCBI Taxonomy" id="641025"/>
    <lineage>
        <taxon>Bacteria</taxon>
        <taxon>Bacillati</taxon>
        <taxon>Actinomycetota</taxon>
        <taxon>Actinomycetes</taxon>
        <taxon>Pseudonocardiales</taxon>
        <taxon>Pseudonocardiaceae</taxon>
        <taxon>Lentzea</taxon>
    </lineage>
</organism>
<keyword evidence="4" id="KW-1185">Reference proteome</keyword>
<dbReference type="InterPro" id="IPR051783">
    <property type="entry name" value="NAD(P)-dependent_oxidoreduct"/>
</dbReference>
<dbReference type="InterPro" id="IPR036291">
    <property type="entry name" value="NAD(P)-bd_dom_sf"/>
</dbReference>
<dbReference type="Pfam" id="PF01370">
    <property type="entry name" value="Epimerase"/>
    <property type="match status" value="1"/>
</dbReference>
<dbReference type="GO" id="GO:0005737">
    <property type="term" value="C:cytoplasm"/>
    <property type="evidence" value="ECO:0007669"/>
    <property type="project" value="TreeGrafter"/>
</dbReference>
<evidence type="ECO:0000313" key="3">
    <source>
        <dbReference type="EMBL" id="SDO95717.1"/>
    </source>
</evidence>
<name>A0A1H0NSJ2_9PSEU</name>
<accession>A0A1H0NSJ2</accession>
<feature type="domain" description="NAD-dependent epimerase/dehydratase" evidence="2">
    <location>
        <begin position="4"/>
        <end position="242"/>
    </location>
</feature>
<feature type="compositionally biased region" description="Basic residues" evidence="1">
    <location>
        <begin position="350"/>
        <end position="359"/>
    </location>
</feature>
<gene>
    <name evidence="3" type="ORF">SAMN05421507_104526</name>
</gene>
<reference evidence="4" key="1">
    <citation type="submission" date="2016-10" db="EMBL/GenBank/DDBJ databases">
        <authorList>
            <person name="Varghese N."/>
            <person name="Submissions S."/>
        </authorList>
    </citation>
    <scope>NUCLEOTIDE SEQUENCE [LARGE SCALE GENOMIC DNA]</scope>
    <source>
        <strain evidence="4">CGMCC 4.6609</strain>
    </source>
</reference>
<dbReference type="EMBL" id="FNIX01000004">
    <property type="protein sequence ID" value="SDO95717.1"/>
    <property type="molecule type" value="Genomic_DNA"/>
</dbReference>
<dbReference type="RefSeq" id="WP_090097680.1">
    <property type="nucleotide sequence ID" value="NZ_FNIX01000004.1"/>
</dbReference>
<dbReference type="PANTHER" id="PTHR48079:SF6">
    <property type="entry name" value="NAD(P)-BINDING DOMAIN-CONTAINING PROTEIN-RELATED"/>
    <property type="match status" value="1"/>
</dbReference>
<proteinExistence type="predicted"/>
<evidence type="ECO:0000313" key="4">
    <source>
        <dbReference type="Proteomes" id="UP000199691"/>
    </source>
</evidence>
<evidence type="ECO:0000256" key="1">
    <source>
        <dbReference type="SAM" id="MobiDB-lite"/>
    </source>
</evidence>
<protein>
    <submittedName>
        <fullName evidence="3">Nucleoside-diphosphate-sugar epimerase</fullName>
    </submittedName>
</protein>
<dbReference type="GO" id="GO:0004029">
    <property type="term" value="F:aldehyde dehydrogenase (NAD+) activity"/>
    <property type="evidence" value="ECO:0007669"/>
    <property type="project" value="TreeGrafter"/>
</dbReference>
<dbReference type="Proteomes" id="UP000199691">
    <property type="component" value="Unassembled WGS sequence"/>
</dbReference>